<comment type="pathway">
    <text evidence="2">Protein modification; protein ubiquitination.</text>
</comment>
<dbReference type="PANTHER" id="PTHR45768">
    <property type="entry name" value="E3 UBIQUITIN-PROTEIN LIGASE RNF13-LIKE"/>
    <property type="match status" value="1"/>
</dbReference>
<proteinExistence type="predicted"/>
<dbReference type="GO" id="GO:0016020">
    <property type="term" value="C:membrane"/>
    <property type="evidence" value="ECO:0007669"/>
    <property type="project" value="UniProtKB-SubCell"/>
</dbReference>
<dbReference type="PROSITE" id="PS50089">
    <property type="entry name" value="ZF_RING_2"/>
    <property type="match status" value="1"/>
</dbReference>
<evidence type="ECO:0000256" key="13">
    <source>
        <dbReference type="SAM" id="MobiDB-lite"/>
    </source>
</evidence>
<evidence type="ECO:0000256" key="11">
    <source>
        <dbReference type="PROSITE-ProRule" id="PRU00175"/>
    </source>
</evidence>
<dbReference type="GO" id="GO:0016740">
    <property type="term" value="F:transferase activity"/>
    <property type="evidence" value="ECO:0007669"/>
    <property type="project" value="UniProtKB-KW"/>
</dbReference>
<dbReference type="InterPro" id="IPR001841">
    <property type="entry name" value="Znf_RING"/>
</dbReference>
<evidence type="ECO:0000313" key="16">
    <source>
        <dbReference type="Proteomes" id="UP001063166"/>
    </source>
</evidence>
<dbReference type="SMART" id="SM00184">
    <property type="entry name" value="RING"/>
    <property type="match status" value="1"/>
</dbReference>
<dbReference type="CDD" id="cd16448">
    <property type="entry name" value="RING-H2"/>
    <property type="match status" value="1"/>
</dbReference>
<evidence type="ECO:0000259" key="14">
    <source>
        <dbReference type="PROSITE" id="PS50089"/>
    </source>
</evidence>
<dbReference type="SUPFAM" id="SSF57850">
    <property type="entry name" value="RING/U-box"/>
    <property type="match status" value="1"/>
</dbReference>
<feature type="region of interest" description="Disordered" evidence="13">
    <location>
        <begin position="246"/>
        <end position="296"/>
    </location>
</feature>
<dbReference type="PANTHER" id="PTHR45768:SF18">
    <property type="entry name" value="RING-H2 FINGER PROTEIN ATL47-RELATED"/>
    <property type="match status" value="1"/>
</dbReference>
<evidence type="ECO:0000256" key="1">
    <source>
        <dbReference type="ARBA" id="ARBA00004167"/>
    </source>
</evidence>
<evidence type="ECO:0000256" key="8">
    <source>
        <dbReference type="ARBA" id="ARBA00022833"/>
    </source>
</evidence>
<feature type="coiled-coil region" evidence="12">
    <location>
        <begin position="91"/>
        <end position="118"/>
    </location>
</feature>
<keyword evidence="5" id="KW-0479">Metal-binding</keyword>
<keyword evidence="6 11" id="KW-0863">Zinc-finger</keyword>
<reference evidence="15" key="1">
    <citation type="submission" date="2022-07" db="EMBL/GenBank/DDBJ databases">
        <title>The genome of Lyophyllum shimeji provides insight into the initial evolution of ectomycorrhizal fungal genome.</title>
        <authorList>
            <person name="Kobayashi Y."/>
            <person name="Shibata T."/>
            <person name="Hirakawa H."/>
            <person name="Shigenobu S."/>
            <person name="Nishiyama T."/>
            <person name="Yamada A."/>
            <person name="Hasebe M."/>
            <person name="Kawaguchi M."/>
        </authorList>
    </citation>
    <scope>NUCLEOTIDE SEQUENCE</scope>
    <source>
        <strain evidence="15">AT787</strain>
    </source>
</reference>
<sequence>MSDPKAQCAICKDAFPVDHFRFLPSCGHGFHLECLQHWPKRRNRYSCATCRRETSEEPIQIYLTFADPPTGDAEGPQSQLGVAAGAEGLERSDTESSAESLKRAARKIRKEAKAAVDDERASTSLLDAVQRLERRIQPVFVDLARERDEKGVLQDEITSLKSRLAELEPMCSRISSLQDELHTAKMNYEKATVECMRERKRRKSLDQTLDRYKRALDKKDGELMAARASLETLNNETRALRTKLKVLAKKEGRQPRQTQDPDDSLQVERPHGATDDVDRPRKKRRTSTSPKKRPSD</sequence>
<dbReference type="Pfam" id="PF13639">
    <property type="entry name" value="zf-RING_2"/>
    <property type="match status" value="1"/>
</dbReference>
<evidence type="ECO:0000256" key="12">
    <source>
        <dbReference type="SAM" id="Coils"/>
    </source>
</evidence>
<protein>
    <recommendedName>
        <fullName evidence="14">RING-type domain-containing protein</fullName>
    </recommendedName>
</protein>
<dbReference type="OrthoDB" id="8062037at2759"/>
<keyword evidence="10" id="KW-0472">Membrane</keyword>
<name>A0A9P3PGF5_LYOSH</name>
<evidence type="ECO:0000256" key="6">
    <source>
        <dbReference type="ARBA" id="ARBA00022771"/>
    </source>
</evidence>
<comment type="caution">
    <text evidence="15">The sequence shown here is derived from an EMBL/GenBank/DDBJ whole genome shotgun (WGS) entry which is preliminary data.</text>
</comment>
<dbReference type="AlphaFoldDB" id="A0A9P3PGF5"/>
<keyword evidence="7" id="KW-0833">Ubl conjugation pathway</keyword>
<keyword evidence="3" id="KW-0808">Transferase</keyword>
<keyword evidence="9" id="KW-1133">Transmembrane helix</keyword>
<evidence type="ECO:0000313" key="15">
    <source>
        <dbReference type="EMBL" id="GLB35587.1"/>
    </source>
</evidence>
<gene>
    <name evidence="15" type="ORF">LshimejAT787_0211520</name>
</gene>
<dbReference type="Gene3D" id="3.30.40.10">
    <property type="entry name" value="Zinc/RING finger domain, C3HC4 (zinc finger)"/>
    <property type="match status" value="1"/>
</dbReference>
<keyword evidence="16" id="KW-1185">Reference proteome</keyword>
<evidence type="ECO:0000256" key="10">
    <source>
        <dbReference type="ARBA" id="ARBA00023136"/>
    </source>
</evidence>
<keyword evidence="4" id="KW-0812">Transmembrane</keyword>
<evidence type="ECO:0000256" key="7">
    <source>
        <dbReference type="ARBA" id="ARBA00022786"/>
    </source>
</evidence>
<dbReference type="EMBL" id="BRPK01000002">
    <property type="protein sequence ID" value="GLB35587.1"/>
    <property type="molecule type" value="Genomic_DNA"/>
</dbReference>
<comment type="subcellular location">
    <subcellularLocation>
        <location evidence="1">Membrane</location>
        <topology evidence="1">Single-pass membrane protein</topology>
    </subcellularLocation>
</comment>
<dbReference type="InterPro" id="IPR013083">
    <property type="entry name" value="Znf_RING/FYVE/PHD"/>
</dbReference>
<accession>A0A9P3PGF5</accession>
<feature type="compositionally biased region" description="Basic and acidic residues" evidence="13">
    <location>
        <begin position="266"/>
        <end position="279"/>
    </location>
</feature>
<keyword evidence="8" id="KW-0862">Zinc</keyword>
<keyword evidence="12" id="KW-0175">Coiled coil</keyword>
<organism evidence="15 16">
    <name type="scientific">Lyophyllum shimeji</name>
    <name type="common">Hon-shimeji</name>
    <name type="synonym">Tricholoma shimeji</name>
    <dbReference type="NCBI Taxonomy" id="47721"/>
    <lineage>
        <taxon>Eukaryota</taxon>
        <taxon>Fungi</taxon>
        <taxon>Dikarya</taxon>
        <taxon>Basidiomycota</taxon>
        <taxon>Agaricomycotina</taxon>
        <taxon>Agaricomycetes</taxon>
        <taxon>Agaricomycetidae</taxon>
        <taxon>Agaricales</taxon>
        <taxon>Tricholomatineae</taxon>
        <taxon>Lyophyllaceae</taxon>
        <taxon>Lyophyllum</taxon>
    </lineage>
</organism>
<feature type="compositionally biased region" description="Basic residues" evidence="13">
    <location>
        <begin position="280"/>
        <end position="296"/>
    </location>
</feature>
<dbReference type="GO" id="GO:0008270">
    <property type="term" value="F:zinc ion binding"/>
    <property type="evidence" value="ECO:0007669"/>
    <property type="project" value="UniProtKB-KW"/>
</dbReference>
<evidence type="ECO:0000256" key="4">
    <source>
        <dbReference type="ARBA" id="ARBA00022692"/>
    </source>
</evidence>
<evidence type="ECO:0000256" key="3">
    <source>
        <dbReference type="ARBA" id="ARBA00022679"/>
    </source>
</evidence>
<evidence type="ECO:0000256" key="2">
    <source>
        <dbReference type="ARBA" id="ARBA00004906"/>
    </source>
</evidence>
<feature type="domain" description="RING-type" evidence="14">
    <location>
        <begin position="8"/>
        <end position="51"/>
    </location>
</feature>
<evidence type="ECO:0000256" key="5">
    <source>
        <dbReference type="ARBA" id="ARBA00022723"/>
    </source>
</evidence>
<dbReference type="Proteomes" id="UP001063166">
    <property type="component" value="Unassembled WGS sequence"/>
</dbReference>
<evidence type="ECO:0000256" key="9">
    <source>
        <dbReference type="ARBA" id="ARBA00022989"/>
    </source>
</evidence>